<dbReference type="InterPro" id="IPR021431">
    <property type="entry name" value="DUF3080"/>
</dbReference>
<organism evidence="1 2">
    <name type="scientific">Shewanella khirikhana</name>
    <dbReference type="NCBI Taxonomy" id="1965282"/>
    <lineage>
        <taxon>Bacteria</taxon>
        <taxon>Pseudomonadati</taxon>
        <taxon>Pseudomonadota</taxon>
        <taxon>Gammaproteobacteria</taxon>
        <taxon>Alteromonadales</taxon>
        <taxon>Shewanellaceae</taxon>
        <taxon>Shewanella</taxon>
    </lineage>
</organism>
<dbReference type="EMBL" id="CP020373">
    <property type="protein sequence ID" value="AZQ10551.1"/>
    <property type="molecule type" value="Genomic_DNA"/>
</dbReference>
<dbReference type="Pfam" id="PF11279">
    <property type="entry name" value="DUF3080"/>
    <property type="match status" value="1"/>
</dbReference>
<proteinExistence type="predicted"/>
<protein>
    <recommendedName>
        <fullName evidence="3">DUF3080 domain-containing protein</fullName>
    </recommendedName>
</protein>
<gene>
    <name evidence="1" type="ORF">STH12_01430</name>
</gene>
<keyword evidence="2" id="KW-1185">Reference proteome</keyword>
<dbReference type="Proteomes" id="UP000278437">
    <property type="component" value="Chromosome"/>
</dbReference>
<sequence>MMALAGLDTTRLRKLSACWLAWVMYMPVLILVGCSPANQAKALWQDYENRLANVLQAHLSAPTANTDNANVVAPLDYAQTIFSQPKRSEWHGGISSDGDSPDNVAKSISPNSIGLLDLAELNHCRLGGLIANHNSSLGKVSQPSNLLIYQLEFIKAAPDCIKTLGDSELKAVLSAELALKKQTAARLFVWFLENEPVIRKRLFIGSASLGASSGKAGLIEAEAAFNSLLKIQTLIAQGDFAAFNGEALGHALNSLNQNEFSVRYMAGMKMNIQALQQLNSVLAPHPLMRCKPGHNPAKQQILLNVLNKFFIGKLQPYLGVYSEAQFRLEPTLTALFKSSAWQPQIDYYFGEDGAPLQLKTLIRRHIGIWQTLQQSCALEIKPGSAGRQPGLSQ</sequence>
<evidence type="ECO:0008006" key="3">
    <source>
        <dbReference type="Google" id="ProtNLM"/>
    </source>
</evidence>
<name>A0ABN5TU79_9GAMM</name>
<evidence type="ECO:0000313" key="1">
    <source>
        <dbReference type="EMBL" id="AZQ10551.1"/>
    </source>
</evidence>
<evidence type="ECO:0000313" key="2">
    <source>
        <dbReference type="Proteomes" id="UP000278437"/>
    </source>
</evidence>
<accession>A0ABN5TU79</accession>
<reference evidence="2" key="1">
    <citation type="submission" date="2017-03" db="EMBL/GenBank/DDBJ databases">
        <title>Full genome sequence of a non-lethal Shewanella isolate that potentiates virulence of Vibio parahaemolyticus causing acute hepatopancreatic necrosis disease (AHPND) in shrimp.</title>
        <authorList>
            <person name="Prachumwat A."/>
            <person name="Sritunyalucksana K."/>
        </authorList>
    </citation>
    <scope>NUCLEOTIDE SEQUENCE [LARGE SCALE GENOMIC DNA]</scope>
    <source>
        <strain evidence="2">TH2012</strain>
    </source>
</reference>